<sequence>MRGPVDYSPLLTELGLSAADAAHVLAAAAGSHARLAELRRALVGAVPAGCAAFALGSLGRHESSALSDLDLAVVYRRGALDPADAHRARDTVAAALRARGLDVADKTFHSAVALDDLLGDIGGRDDSNDHLTYRALLLTEGAWLANAADAAAIVEQVFGAYTAGAITRGRYLTSLSNDLHRYYRTICVDYRFKVENAGKHWAVRYFKLRHSRKLWHLANLAVFCRAALLPDEARDGWLAEQLPRPPLLRVADALRPLGGLHLCAGLVNAYDAFLAALAEPDTRRALDLLAYDLREASPVFRRLRAGAERFDEAATAVVGHLWQRSPDHLVRYGLL</sequence>
<dbReference type="Pfam" id="PF03445">
    <property type="entry name" value="DUF294"/>
    <property type="match status" value="1"/>
</dbReference>
<keyword evidence="3" id="KW-1185">Reference proteome</keyword>
<feature type="domain" description="Protein-PII uridylyltransferase N-terminal" evidence="1">
    <location>
        <begin position="30"/>
        <end position="102"/>
    </location>
</feature>
<dbReference type="Proteomes" id="UP000199400">
    <property type="component" value="Unassembled WGS sequence"/>
</dbReference>
<protein>
    <submittedName>
        <fullName evidence="2">Putative nucleotidyltransferase DUF294</fullName>
    </submittedName>
</protein>
<dbReference type="STRING" id="54.SAMN02745121_03689"/>
<evidence type="ECO:0000313" key="2">
    <source>
        <dbReference type="EMBL" id="SFE28004.1"/>
    </source>
</evidence>
<dbReference type="GO" id="GO:0008773">
    <property type="term" value="F:[protein-PII] uridylyltransferase activity"/>
    <property type="evidence" value="ECO:0007669"/>
    <property type="project" value="InterPro"/>
</dbReference>
<reference evidence="3" key="1">
    <citation type="submission" date="2016-10" db="EMBL/GenBank/DDBJ databases">
        <authorList>
            <person name="Varghese N."/>
            <person name="Submissions S."/>
        </authorList>
    </citation>
    <scope>NUCLEOTIDE SEQUENCE [LARGE SCALE GENOMIC DNA]</scope>
    <source>
        <strain evidence="3">ATCC 25963</strain>
    </source>
</reference>
<dbReference type="InterPro" id="IPR043519">
    <property type="entry name" value="NT_sf"/>
</dbReference>
<dbReference type="OrthoDB" id="272882at2"/>
<proteinExistence type="predicted"/>
<gene>
    <name evidence="2" type="ORF">SAMN02745121_03689</name>
</gene>
<keyword evidence="2" id="KW-0808">Transferase</keyword>
<dbReference type="AlphaFoldDB" id="A0A1I1Z822"/>
<dbReference type="InterPro" id="IPR005105">
    <property type="entry name" value="GlnD_Uridyltrans_N"/>
</dbReference>
<accession>A0A1I1Z822</accession>
<organism evidence="2 3">
    <name type="scientific">Nannocystis exedens</name>
    <dbReference type="NCBI Taxonomy" id="54"/>
    <lineage>
        <taxon>Bacteria</taxon>
        <taxon>Pseudomonadati</taxon>
        <taxon>Myxococcota</taxon>
        <taxon>Polyangia</taxon>
        <taxon>Nannocystales</taxon>
        <taxon>Nannocystaceae</taxon>
        <taxon>Nannocystis</taxon>
    </lineage>
</organism>
<evidence type="ECO:0000259" key="1">
    <source>
        <dbReference type="Pfam" id="PF03445"/>
    </source>
</evidence>
<dbReference type="RefSeq" id="WP_096332770.1">
    <property type="nucleotide sequence ID" value="NZ_FOMX01000011.1"/>
</dbReference>
<dbReference type="EMBL" id="FOMX01000011">
    <property type="protein sequence ID" value="SFE28004.1"/>
    <property type="molecule type" value="Genomic_DNA"/>
</dbReference>
<name>A0A1I1Z822_9BACT</name>
<evidence type="ECO:0000313" key="3">
    <source>
        <dbReference type="Proteomes" id="UP000199400"/>
    </source>
</evidence>
<dbReference type="SUPFAM" id="SSF81301">
    <property type="entry name" value="Nucleotidyltransferase"/>
    <property type="match status" value="1"/>
</dbReference>